<dbReference type="Proteomes" id="UP001205185">
    <property type="component" value="Unassembled WGS sequence"/>
</dbReference>
<feature type="region of interest" description="Disordered" evidence="1">
    <location>
        <begin position="1"/>
        <end position="34"/>
    </location>
</feature>
<sequence>MFESPKLANPQVPVHRRTAAEREPGTPVRAVPGGASSRAAMLALQRSAGNASVSRLVAANGVVQRTPNEDTPELPITGDARFMLLDQGRYFPLELPDLDKFDIGAGELSTGDLPVAEGIDVRLDIGAHNAPRLADASVRLSPVEVGIAASAIASRRKSREGAGKAEAAVGGVVGGLVGIAAGPLGWMSGLNPISGAEKGGVIGGQLGEWAVDQFSLEARLLSGALSGSLRLLYSPYIRLRVGGFIASKFLDVNATLQTQMELSVTPSVSLENSLVGLHFEKGKLVRSEFSLALEASVNAALKMAGILQLGATLLHFIDNETKLGDRKKIHDDPGLLTLNILSTDVFPIVDDLEGTFTAKTKLDLLKASPLALTGKHFTAQDDAVRNMVVRGFKDNLSPAIAKSRSSRKGKGTKPRDDGPRYHTGTYRDPVPIIWFKPFDVYPDELPHHGGPNVRKFPHQEYADGLEAGVDALYWPWTGKKFKKEHGTRAGGGTTVGQAKLADAFEQHGVDIPEGAAQIDHVLDDFLGGPDEADNLWPLATRHNQAAGLKHGHQGVRYQPSNGPEMTAPTAVHNVPAGVWFIISQQLQPADPIPDGGAPEHLG</sequence>
<dbReference type="EMBL" id="JAMTCO010000013">
    <property type="protein sequence ID" value="MCP2272687.1"/>
    <property type="molecule type" value="Genomic_DNA"/>
</dbReference>
<evidence type="ECO:0008006" key="4">
    <source>
        <dbReference type="Google" id="ProtNLM"/>
    </source>
</evidence>
<protein>
    <recommendedName>
        <fullName evidence="4">HNH/ENDO VII superfamily nuclease</fullName>
    </recommendedName>
</protein>
<keyword evidence="3" id="KW-1185">Reference proteome</keyword>
<gene>
    <name evidence="2" type="ORF">LV75_005213</name>
</gene>
<organism evidence="2 3">
    <name type="scientific">Actinokineospora diospyrosa</name>
    <dbReference type="NCBI Taxonomy" id="103728"/>
    <lineage>
        <taxon>Bacteria</taxon>
        <taxon>Bacillati</taxon>
        <taxon>Actinomycetota</taxon>
        <taxon>Actinomycetes</taxon>
        <taxon>Pseudonocardiales</taxon>
        <taxon>Pseudonocardiaceae</taxon>
        <taxon>Actinokineospora</taxon>
    </lineage>
</organism>
<evidence type="ECO:0000256" key="1">
    <source>
        <dbReference type="SAM" id="MobiDB-lite"/>
    </source>
</evidence>
<accession>A0ABT1IJ60</accession>
<dbReference type="RefSeq" id="WP_253889610.1">
    <property type="nucleotide sequence ID" value="NZ_BAAAVB010000008.1"/>
</dbReference>
<evidence type="ECO:0000313" key="3">
    <source>
        <dbReference type="Proteomes" id="UP001205185"/>
    </source>
</evidence>
<comment type="caution">
    <text evidence="2">The sequence shown here is derived from an EMBL/GenBank/DDBJ whole genome shotgun (WGS) entry which is preliminary data.</text>
</comment>
<proteinExistence type="predicted"/>
<reference evidence="2 3" key="1">
    <citation type="submission" date="2022-06" db="EMBL/GenBank/DDBJ databases">
        <title>Genomic Encyclopedia of Archaeal and Bacterial Type Strains, Phase II (KMG-II): from individual species to whole genera.</title>
        <authorList>
            <person name="Goeker M."/>
        </authorList>
    </citation>
    <scope>NUCLEOTIDE SEQUENCE [LARGE SCALE GENOMIC DNA]</scope>
    <source>
        <strain evidence="2 3">DSM 44255</strain>
    </source>
</reference>
<dbReference type="CDD" id="cd00085">
    <property type="entry name" value="HNHc"/>
    <property type="match status" value="1"/>
</dbReference>
<dbReference type="InterPro" id="IPR003615">
    <property type="entry name" value="HNH_nuc"/>
</dbReference>
<feature type="region of interest" description="Disordered" evidence="1">
    <location>
        <begin position="400"/>
        <end position="424"/>
    </location>
</feature>
<name>A0ABT1IJ60_9PSEU</name>
<evidence type="ECO:0000313" key="2">
    <source>
        <dbReference type="EMBL" id="MCP2272687.1"/>
    </source>
</evidence>